<dbReference type="GO" id="GO:0006355">
    <property type="term" value="P:regulation of DNA-templated transcription"/>
    <property type="evidence" value="ECO:0007669"/>
    <property type="project" value="InterPro"/>
</dbReference>
<feature type="compositionally biased region" description="Polar residues" evidence="6">
    <location>
        <begin position="172"/>
        <end position="186"/>
    </location>
</feature>
<dbReference type="Pfam" id="PF01412">
    <property type="entry name" value="ArfGap"/>
    <property type="match status" value="1"/>
</dbReference>
<dbReference type="InterPro" id="IPR051718">
    <property type="entry name" value="ARF_GTPase-activating"/>
</dbReference>
<dbReference type="GO" id="GO:0043565">
    <property type="term" value="F:sequence-specific DNA binding"/>
    <property type="evidence" value="ECO:0007669"/>
    <property type="project" value="InterPro"/>
</dbReference>
<keyword evidence="4" id="KW-0862">Zinc</keyword>
<keyword evidence="3 5" id="KW-0863">Zinc-finger</keyword>
<feature type="compositionally biased region" description="Low complexity" evidence="6">
    <location>
        <begin position="215"/>
        <end position="229"/>
    </location>
</feature>
<feature type="compositionally biased region" description="Low complexity" evidence="6">
    <location>
        <begin position="149"/>
        <end position="161"/>
    </location>
</feature>
<dbReference type="SUPFAM" id="SSF57863">
    <property type="entry name" value="ArfGap/RecO-like zinc finger"/>
    <property type="match status" value="1"/>
</dbReference>
<evidence type="ECO:0000256" key="2">
    <source>
        <dbReference type="ARBA" id="ARBA00022723"/>
    </source>
</evidence>
<feature type="compositionally biased region" description="Basic and acidic residues" evidence="6">
    <location>
        <begin position="133"/>
        <end position="142"/>
    </location>
</feature>
<dbReference type="Gene3D" id="1.10.220.150">
    <property type="entry name" value="Arf GTPase activating protein"/>
    <property type="match status" value="1"/>
</dbReference>
<dbReference type="InterPro" id="IPR037278">
    <property type="entry name" value="ARFGAP/RecO"/>
</dbReference>
<evidence type="ECO:0000256" key="1">
    <source>
        <dbReference type="ARBA" id="ARBA00022468"/>
    </source>
</evidence>
<dbReference type="OrthoDB" id="10266696at2759"/>
<keyword evidence="1" id="KW-0343">GTPase activation</keyword>
<evidence type="ECO:0000256" key="5">
    <source>
        <dbReference type="PROSITE-ProRule" id="PRU00094"/>
    </source>
</evidence>
<evidence type="ECO:0000259" key="7">
    <source>
        <dbReference type="PROSITE" id="PS50114"/>
    </source>
</evidence>
<dbReference type="PROSITE" id="PS50114">
    <property type="entry name" value="GATA_ZN_FINGER_2"/>
    <property type="match status" value="1"/>
</dbReference>
<dbReference type="InterPro" id="IPR001164">
    <property type="entry name" value="ArfGAP_dom"/>
</dbReference>
<dbReference type="GO" id="GO:0006891">
    <property type="term" value="P:intra-Golgi vesicle-mediated transport"/>
    <property type="evidence" value="ECO:0007669"/>
    <property type="project" value="TreeGrafter"/>
</dbReference>
<keyword evidence="2" id="KW-0479">Metal-binding</keyword>
<dbReference type="Proteomes" id="UP000031516">
    <property type="component" value="Unassembled WGS sequence"/>
</dbReference>
<dbReference type="EMBL" id="CCBQ010000047">
    <property type="protein sequence ID" value="CDO96590.1"/>
    <property type="molecule type" value="Genomic_DNA"/>
</dbReference>
<dbReference type="FunFam" id="1.10.220.150:FF:000009">
    <property type="entry name" value="stromal membrane-associated protein 1 isoform X1"/>
    <property type="match status" value="1"/>
</dbReference>
<reference evidence="9 10" key="1">
    <citation type="submission" date="2014-03" db="EMBL/GenBank/DDBJ databases">
        <title>The genome of Kluyveromyces dobzhanskii.</title>
        <authorList>
            <person name="Nystedt B."/>
            <person name="Astrom S."/>
        </authorList>
    </citation>
    <scope>NUCLEOTIDE SEQUENCE [LARGE SCALE GENOMIC DNA]</scope>
    <source>
        <strain evidence="9 10">CBS 2104</strain>
    </source>
</reference>
<feature type="domain" description="Arf-GAP" evidence="8">
    <location>
        <begin position="7"/>
        <end position="126"/>
    </location>
</feature>
<protein>
    <submittedName>
        <fullName evidence="9">WGS project CCBQ000000000 data, contig 00058</fullName>
    </submittedName>
</protein>
<evidence type="ECO:0000256" key="6">
    <source>
        <dbReference type="SAM" id="MobiDB-lite"/>
    </source>
</evidence>
<evidence type="ECO:0000313" key="9">
    <source>
        <dbReference type="EMBL" id="CDO96590.1"/>
    </source>
</evidence>
<dbReference type="PROSITE" id="PS50115">
    <property type="entry name" value="ARFGAP"/>
    <property type="match status" value="1"/>
</dbReference>
<dbReference type="PANTHER" id="PTHR45705:SF1">
    <property type="entry name" value="FI20236P1"/>
    <property type="match status" value="1"/>
</dbReference>
<dbReference type="GO" id="GO:0008270">
    <property type="term" value="F:zinc ion binding"/>
    <property type="evidence" value="ECO:0007669"/>
    <property type="project" value="UniProtKB-KW"/>
</dbReference>
<proteinExistence type="predicted"/>
<evidence type="ECO:0000313" key="10">
    <source>
        <dbReference type="Proteomes" id="UP000031516"/>
    </source>
</evidence>
<dbReference type="GO" id="GO:0006888">
    <property type="term" value="P:endoplasmic reticulum to Golgi vesicle-mediated transport"/>
    <property type="evidence" value="ECO:0007669"/>
    <property type="project" value="TreeGrafter"/>
</dbReference>
<dbReference type="AlphaFoldDB" id="A0A0A8LDZ1"/>
<dbReference type="GO" id="GO:0005096">
    <property type="term" value="F:GTPase activator activity"/>
    <property type="evidence" value="ECO:0007669"/>
    <property type="project" value="UniProtKB-KW"/>
</dbReference>
<gene>
    <name evidence="9" type="ORF">KLDO_g4787</name>
</gene>
<comment type="caution">
    <text evidence="9">The sequence shown here is derived from an EMBL/GenBank/DDBJ whole genome shotgun (WGS) entry which is preliminary data.</text>
</comment>
<dbReference type="SMART" id="SM00105">
    <property type="entry name" value="ArfGap"/>
    <property type="match status" value="1"/>
</dbReference>
<dbReference type="InterPro" id="IPR000679">
    <property type="entry name" value="Znf_GATA"/>
</dbReference>
<keyword evidence="10" id="KW-1185">Reference proteome</keyword>
<name>A0A0A8LDZ1_9SACH</name>
<evidence type="ECO:0000256" key="3">
    <source>
        <dbReference type="ARBA" id="ARBA00022771"/>
    </source>
</evidence>
<dbReference type="GO" id="GO:0005737">
    <property type="term" value="C:cytoplasm"/>
    <property type="evidence" value="ECO:0007669"/>
    <property type="project" value="TreeGrafter"/>
</dbReference>
<accession>A0A0A8LDZ1</accession>
<evidence type="ECO:0000259" key="8">
    <source>
        <dbReference type="PROSITE" id="PS50115"/>
    </source>
</evidence>
<dbReference type="InterPro" id="IPR038508">
    <property type="entry name" value="ArfGAP_dom_sf"/>
</dbReference>
<organism evidence="9 10">
    <name type="scientific">Kluyveromyces dobzhanskii CBS 2104</name>
    <dbReference type="NCBI Taxonomy" id="1427455"/>
    <lineage>
        <taxon>Eukaryota</taxon>
        <taxon>Fungi</taxon>
        <taxon>Dikarya</taxon>
        <taxon>Ascomycota</taxon>
        <taxon>Saccharomycotina</taxon>
        <taxon>Saccharomycetes</taxon>
        <taxon>Saccharomycetales</taxon>
        <taxon>Saccharomycetaceae</taxon>
        <taxon>Kluyveromyces</taxon>
    </lineage>
</organism>
<dbReference type="PANTHER" id="PTHR45705">
    <property type="entry name" value="FI20236P1"/>
    <property type="match status" value="1"/>
</dbReference>
<feature type="compositionally biased region" description="Basic and acidic residues" evidence="6">
    <location>
        <begin position="190"/>
        <end position="202"/>
    </location>
</feature>
<sequence>MTTVEVKRVLTTLLRDPENNRCGDCKTATHPRWASWSLGVFICIKCAGFHRSMGTHISKVKSVDLDSWEEEHLASVLKYGNNKKFNEFYENSLGGGSYVPDQSKLGQFIKTKYDLKKWVGENPVVETAPHTRNLTENKDSAAHKGPLQTSSSTTSEQCSTSDIHADIIPKVNTKSTSQMSSQNPITARSDICKPPDRPDLKKSILSLYANRKSGSPQSQSQSQSPSPSSLHLPNRNFGSVNNSLNGGGISSNPWAVPQAADDSRSGSSLSLDDDLFKNVWS</sequence>
<feature type="domain" description="GATA-type" evidence="7">
    <location>
        <begin position="16"/>
        <end position="56"/>
    </location>
</feature>
<evidence type="ECO:0000256" key="4">
    <source>
        <dbReference type="ARBA" id="ARBA00022833"/>
    </source>
</evidence>
<dbReference type="PRINTS" id="PR00405">
    <property type="entry name" value="REVINTRACTNG"/>
</dbReference>
<feature type="region of interest" description="Disordered" evidence="6">
    <location>
        <begin position="126"/>
        <end position="281"/>
    </location>
</feature>